<gene>
    <name evidence="1" type="ORF">SDC9_154203</name>
</gene>
<dbReference type="EMBL" id="VSSQ01052897">
    <property type="protein sequence ID" value="MPN06946.1"/>
    <property type="molecule type" value="Genomic_DNA"/>
</dbReference>
<sequence length="94" mass="10688">MTDDFREIIANTQKQADEMQDVYSTIEELTAASEMMNAQSRNLEQFTESTVAQTIQVEANVSEQTESTKELKHQAEALTSLAEELHYSVKRFVV</sequence>
<protein>
    <submittedName>
        <fullName evidence="1">Uncharacterized protein</fullName>
    </submittedName>
</protein>
<dbReference type="Gene3D" id="1.10.287.950">
    <property type="entry name" value="Methyl-accepting chemotaxis protein"/>
    <property type="match status" value="1"/>
</dbReference>
<organism evidence="1">
    <name type="scientific">bioreactor metagenome</name>
    <dbReference type="NCBI Taxonomy" id="1076179"/>
    <lineage>
        <taxon>unclassified sequences</taxon>
        <taxon>metagenomes</taxon>
        <taxon>ecological metagenomes</taxon>
    </lineage>
</organism>
<accession>A0A645EZT4</accession>
<comment type="caution">
    <text evidence="1">The sequence shown here is derived from an EMBL/GenBank/DDBJ whole genome shotgun (WGS) entry which is preliminary data.</text>
</comment>
<evidence type="ECO:0000313" key="1">
    <source>
        <dbReference type="EMBL" id="MPN06946.1"/>
    </source>
</evidence>
<name>A0A645EZT4_9ZZZZ</name>
<dbReference type="AlphaFoldDB" id="A0A645EZT4"/>
<dbReference type="SUPFAM" id="SSF58104">
    <property type="entry name" value="Methyl-accepting chemotaxis protein (MCP) signaling domain"/>
    <property type="match status" value="1"/>
</dbReference>
<reference evidence="1" key="1">
    <citation type="submission" date="2019-08" db="EMBL/GenBank/DDBJ databases">
        <authorList>
            <person name="Kucharzyk K."/>
            <person name="Murdoch R.W."/>
            <person name="Higgins S."/>
            <person name="Loffler F."/>
        </authorList>
    </citation>
    <scope>NUCLEOTIDE SEQUENCE</scope>
</reference>
<proteinExistence type="predicted"/>